<evidence type="ECO:0000313" key="2">
    <source>
        <dbReference type="Proteomes" id="UP001552299"/>
    </source>
</evidence>
<evidence type="ECO:0000313" key="1">
    <source>
        <dbReference type="EMBL" id="KAL0926564.1"/>
    </source>
</evidence>
<sequence>MNKKGRSIHGRINRFILNSLDALRGTGTYYVRCMSFIADILEYEGGDELQGYSLDNAHLISSRHEELRELIAASVAREALQRSRSVADCPSDFAGELKAGQSLILIRGPCPTSNALAKRKPTLFFA</sequence>
<dbReference type="Proteomes" id="UP001552299">
    <property type="component" value="Unassembled WGS sequence"/>
</dbReference>
<dbReference type="EMBL" id="JANQDX010000003">
    <property type="protein sequence ID" value="KAL0926564.1"/>
    <property type="molecule type" value="Genomic_DNA"/>
</dbReference>
<organism evidence="1 2">
    <name type="scientific">Dendrobium thyrsiflorum</name>
    <name type="common">Pinecone-like raceme dendrobium</name>
    <name type="synonym">Orchid</name>
    <dbReference type="NCBI Taxonomy" id="117978"/>
    <lineage>
        <taxon>Eukaryota</taxon>
        <taxon>Viridiplantae</taxon>
        <taxon>Streptophyta</taxon>
        <taxon>Embryophyta</taxon>
        <taxon>Tracheophyta</taxon>
        <taxon>Spermatophyta</taxon>
        <taxon>Magnoliopsida</taxon>
        <taxon>Liliopsida</taxon>
        <taxon>Asparagales</taxon>
        <taxon>Orchidaceae</taxon>
        <taxon>Epidendroideae</taxon>
        <taxon>Malaxideae</taxon>
        <taxon>Dendrobiinae</taxon>
        <taxon>Dendrobium</taxon>
    </lineage>
</organism>
<proteinExistence type="predicted"/>
<protein>
    <submittedName>
        <fullName evidence="1">Uncharacterized protein</fullName>
    </submittedName>
</protein>
<name>A0ABD0VNK1_DENTH</name>
<keyword evidence="2" id="KW-1185">Reference proteome</keyword>
<reference evidence="1 2" key="1">
    <citation type="journal article" date="2024" name="Plant Biotechnol. J.">
        <title>Dendrobium thyrsiflorum genome and its molecular insights into genes involved in important horticultural traits.</title>
        <authorList>
            <person name="Chen B."/>
            <person name="Wang J.Y."/>
            <person name="Zheng P.J."/>
            <person name="Li K.L."/>
            <person name="Liang Y.M."/>
            <person name="Chen X.F."/>
            <person name="Zhang C."/>
            <person name="Zhao X."/>
            <person name="He X."/>
            <person name="Zhang G.Q."/>
            <person name="Liu Z.J."/>
            <person name="Xu Q."/>
        </authorList>
    </citation>
    <scope>NUCLEOTIDE SEQUENCE [LARGE SCALE GENOMIC DNA]</scope>
    <source>
        <strain evidence="1">GZMU011</strain>
    </source>
</reference>
<accession>A0ABD0VNK1</accession>
<comment type="caution">
    <text evidence="1">The sequence shown here is derived from an EMBL/GenBank/DDBJ whole genome shotgun (WGS) entry which is preliminary data.</text>
</comment>
<gene>
    <name evidence="1" type="ORF">M5K25_002803</name>
</gene>
<dbReference type="AlphaFoldDB" id="A0ABD0VNK1"/>